<dbReference type="AlphaFoldDB" id="A0A3M7S3J6"/>
<feature type="transmembrane region" description="Helical" evidence="1">
    <location>
        <begin position="21"/>
        <end position="40"/>
    </location>
</feature>
<evidence type="ECO:0000256" key="1">
    <source>
        <dbReference type="SAM" id="Phobius"/>
    </source>
</evidence>
<comment type="caution">
    <text evidence="2">The sequence shown here is derived from an EMBL/GenBank/DDBJ whole genome shotgun (WGS) entry which is preliminary data.</text>
</comment>
<reference evidence="2 3" key="1">
    <citation type="journal article" date="2018" name="Sci. Rep.">
        <title>Genomic signatures of local adaptation to the degree of environmental predictability in rotifers.</title>
        <authorList>
            <person name="Franch-Gras L."/>
            <person name="Hahn C."/>
            <person name="Garcia-Roger E.M."/>
            <person name="Carmona M.J."/>
            <person name="Serra M."/>
            <person name="Gomez A."/>
        </authorList>
    </citation>
    <scope>NUCLEOTIDE SEQUENCE [LARGE SCALE GENOMIC DNA]</scope>
    <source>
        <strain evidence="2">HYR1</strain>
    </source>
</reference>
<dbReference type="Proteomes" id="UP000276133">
    <property type="component" value="Unassembled WGS sequence"/>
</dbReference>
<keyword evidence="3" id="KW-1185">Reference proteome</keyword>
<evidence type="ECO:0000313" key="3">
    <source>
        <dbReference type="Proteomes" id="UP000276133"/>
    </source>
</evidence>
<evidence type="ECO:0000313" key="2">
    <source>
        <dbReference type="EMBL" id="RNA30210.1"/>
    </source>
</evidence>
<gene>
    <name evidence="2" type="ORF">BpHYR1_000864</name>
</gene>
<keyword evidence="1" id="KW-0472">Membrane</keyword>
<organism evidence="2 3">
    <name type="scientific">Brachionus plicatilis</name>
    <name type="common">Marine rotifer</name>
    <name type="synonym">Brachionus muelleri</name>
    <dbReference type="NCBI Taxonomy" id="10195"/>
    <lineage>
        <taxon>Eukaryota</taxon>
        <taxon>Metazoa</taxon>
        <taxon>Spiralia</taxon>
        <taxon>Gnathifera</taxon>
        <taxon>Rotifera</taxon>
        <taxon>Eurotatoria</taxon>
        <taxon>Monogononta</taxon>
        <taxon>Pseudotrocha</taxon>
        <taxon>Ploima</taxon>
        <taxon>Brachionidae</taxon>
        <taxon>Brachionus</taxon>
    </lineage>
</organism>
<dbReference type="EMBL" id="REGN01002115">
    <property type="protein sequence ID" value="RNA30210.1"/>
    <property type="molecule type" value="Genomic_DNA"/>
</dbReference>
<name>A0A3M7S3J6_BRAPC</name>
<keyword evidence="1" id="KW-0812">Transmembrane</keyword>
<protein>
    <submittedName>
        <fullName evidence="2">Uncharacterized protein</fullName>
    </submittedName>
</protein>
<proteinExistence type="predicted"/>
<sequence length="74" mass="8800">MQTFSYIKIYQFPKYTTRHILLFRLAGFLPKSAICIYLFIYDEQELLQIKIKILLRLVLVKLKSAKLSSFIITI</sequence>
<accession>A0A3M7S3J6</accession>
<keyword evidence="1" id="KW-1133">Transmembrane helix</keyword>